<feature type="domain" description="DUF1508" evidence="1">
    <location>
        <begin position="12"/>
        <end position="52"/>
    </location>
</feature>
<sequence length="111" mass="12443">MEKFEITKREDASFMFNLKASNGLIIMTSQDYITKEACQNGIESVKTNSVDKKMFKQETASDGRLYFNLSSANSQIIGTSQMYTSKQSRDQGIDSVNKNAHKAEVIDLTSN</sequence>
<proteinExistence type="predicted"/>
<reference evidence="2 3" key="1">
    <citation type="journal article" date="2014" name="Genome Biol. Evol.">
        <title>Extensive gene acquisition in the extremely psychrophilic bacterial species Psychroflexus torquis and the link to sea-ice ecosystem specialism.</title>
        <authorList>
            <person name="Feng S."/>
            <person name="Powell S.M."/>
            <person name="Wilson R."/>
            <person name="Bowman J.P."/>
        </authorList>
    </citation>
    <scope>NUCLEOTIDE SEQUENCE [LARGE SCALE GENOMIC DNA]</scope>
    <source>
        <strain evidence="2 3">ACAM 44</strain>
    </source>
</reference>
<dbReference type="Pfam" id="PF07411">
    <property type="entry name" value="DUF1508"/>
    <property type="match status" value="2"/>
</dbReference>
<dbReference type="InterPro" id="IPR051141">
    <property type="entry name" value="UPF0339_domain"/>
</dbReference>
<dbReference type="PANTHER" id="PTHR40606">
    <property type="match status" value="1"/>
</dbReference>
<dbReference type="InterPro" id="IPR010879">
    <property type="entry name" value="DUF1508"/>
</dbReference>
<name>N1WMM4_9FLAO</name>
<feature type="domain" description="DUF1508" evidence="1">
    <location>
        <begin position="60"/>
        <end position="107"/>
    </location>
</feature>
<dbReference type="EMBL" id="APLF01000017">
    <property type="protein sequence ID" value="EMY80255.1"/>
    <property type="molecule type" value="Genomic_DNA"/>
</dbReference>
<dbReference type="InterPro" id="IPR036913">
    <property type="entry name" value="YegP-like_sf"/>
</dbReference>
<dbReference type="RefSeq" id="WP_003443423.1">
    <property type="nucleotide sequence ID" value="NZ_APLF01000017.1"/>
</dbReference>
<protein>
    <recommendedName>
        <fullName evidence="1">DUF1508 domain-containing protein</fullName>
    </recommendedName>
</protein>
<dbReference type="PATRIC" id="fig|1189619.4.peg.2681"/>
<dbReference type="Gene3D" id="2.30.29.80">
    <property type="match status" value="1"/>
</dbReference>
<dbReference type="PANTHER" id="PTHR40606:SF1">
    <property type="entry name" value="UPF0339 PROTEIN YEGP"/>
    <property type="match status" value="1"/>
</dbReference>
<accession>N1WMM4</accession>
<dbReference type="STRING" id="1189619.pgond44_12997"/>
<dbReference type="AlphaFoldDB" id="N1WMM4"/>
<dbReference type="Proteomes" id="UP000012317">
    <property type="component" value="Unassembled WGS sequence"/>
</dbReference>
<evidence type="ECO:0000313" key="2">
    <source>
        <dbReference type="EMBL" id="EMY80255.1"/>
    </source>
</evidence>
<evidence type="ECO:0000313" key="3">
    <source>
        <dbReference type="Proteomes" id="UP000012317"/>
    </source>
</evidence>
<evidence type="ECO:0000259" key="1">
    <source>
        <dbReference type="Pfam" id="PF07411"/>
    </source>
</evidence>
<gene>
    <name evidence="2" type="ORF">pgond44_12997</name>
</gene>
<dbReference type="SUPFAM" id="SSF160113">
    <property type="entry name" value="YegP-like"/>
    <property type="match status" value="2"/>
</dbReference>
<comment type="caution">
    <text evidence="2">The sequence shown here is derived from an EMBL/GenBank/DDBJ whole genome shotgun (WGS) entry which is preliminary data.</text>
</comment>
<organism evidence="2 3">
    <name type="scientific">Psychroflexus gondwanensis ACAM 44</name>
    <dbReference type="NCBI Taxonomy" id="1189619"/>
    <lineage>
        <taxon>Bacteria</taxon>
        <taxon>Pseudomonadati</taxon>
        <taxon>Bacteroidota</taxon>
        <taxon>Flavobacteriia</taxon>
        <taxon>Flavobacteriales</taxon>
        <taxon>Flavobacteriaceae</taxon>
        <taxon>Psychroflexus</taxon>
    </lineage>
</organism>
<keyword evidence="3" id="KW-1185">Reference proteome</keyword>
<dbReference type="eggNOG" id="COG3422">
    <property type="taxonomic scope" value="Bacteria"/>
</dbReference>